<evidence type="ECO:0000256" key="1">
    <source>
        <dbReference type="ARBA" id="ARBA00023015"/>
    </source>
</evidence>
<evidence type="ECO:0000313" key="5">
    <source>
        <dbReference type="EMBL" id="ANU77384.1"/>
    </source>
</evidence>
<dbReference type="RefSeq" id="WP_065543512.1">
    <property type="nucleotide sequence ID" value="NZ_CP015405.2"/>
</dbReference>
<keyword evidence="6" id="KW-1185">Reference proteome</keyword>
<dbReference type="PROSITE" id="PS50042">
    <property type="entry name" value="CNMP_BINDING_3"/>
    <property type="match status" value="1"/>
</dbReference>
<dbReference type="Proteomes" id="UP000092574">
    <property type="component" value="Chromosome"/>
</dbReference>
<dbReference type="InterPro" id="IPR000595">
    <property type="entry name" value="cNMP-bd_dom"/>
</dbReference>
<evidence type="ECO:0000256" key="3">
    <source>
        <dbReference type="ARBA" id="ARBA00023163"/>
    </source>
</evidence>
<evidence type="ECO:0000259" key="4">
    <source>
        <dbReference type="PROSITE" id="PS50042"/>
    </source>
</evidence>
<keyword evidence="2" id="KW-0238">DNA-binding</keyword>
<dbReference type="EMBL" id="CP015405">
    <property type="protein sequence ID" value="ANU77384.1"/>
    <property type="molecule type" value="Genomic_DNA"/>
</dbReference>
<dbReference type="SUPFAM" id="SSF51206">
    <property type="entry name" value="cAMP-binding domain-like"/>
    <property type="match status" value="1"/>
</dbReference>
<reference evidence="5" key="1">
    <citation type="submission" date="2017-04" db="EMBL/GenBank/DDBJ databases">
        <title>Complete Genome Sequences of Twelve Strains of a Stable Defined Moderately Diverse Mouse Microbiota 2 (sDMDMm2).</title>
        <authorList>
            <person name="Uchimura Y."/>
            <person name="Wyss M."/>
            <person name="Brugiroux S."/>
            <person name="Limenitakis J.P."/>
            <person name="Stecher B."/>
            <person name="McCoy K.D."/>
            <person name="Macpherson A.J."/>
        </authorList>
    </citation>
    <scope>NUCLEOTIDE SEQUENCE</scope>
    <source>
        <strain evidence="5">YL58</strain>
    </source>
</reference>
<dbReference type="SUPFAM" id="SSF46785">
    <property type="entry name" value="Winged helix' DNA-binding domain"/>
    <property type="match status" value="1"/>
</dbReference>
<dbReference type="Pfam" id="PF00027">
    <property type="entry name" value="cNMP_binding"/>
    <property type="match status" value="1"/>
</dbReference>
<dbReference type="Pfam" id="PF13545">
    <property type="entry name" value="HTH_Crp_2"/>
    <property type="match status" value="1"/>
</dbReference>
<dbReference type="AlphaFoldDB" id="A0A1C7IEM4"/>
<dbReference type="GO" id="GO:0003677">
    <property type="term" value="F:DNA binding"/>
    <property type="evidence" value="ECO:0007669"/>
    <property type="project" value="UniProtKB-KW"/>
</dbReference>
<dbReference type="InterPro" id="IPR014710">
    <property type="entry name" value="RmlC-like_jellyroll"/>
</dbReference>
<name>A0A1C7IEM4_9FIRM</name>
<accession>A0A1C7IEM4</accession>
<dbReference type="InterPro" id="IPR012318">
    <property type="entry name" value="HTH_CRP"/>
</dbReference>
<gene>
    <name evidence="5" type="ORF">A4V09_17525</name>
</gene>
<evidence type="ECO:0000256" key="2">
    <source>
        <dbReference type="ARBA" id="ARBA00023125"/>
    </source>
</evidence>
<organism evidence="5 6">
    <name type="scientific">Blautia pseudococcoides</name>
    <dbReference type="NCBI Taxonomy" id="1796616"/>
    <lineage>
        <taxon>Bacteria</taxon>
        <taxon>Bacillati</taxon>
        <taxon>Bacillota</taxon>
        <taxon>Clostridia</taxon>
        <taxon>Lachnospirales</taxon>
        <taxon>Lachnospiraceae</taxon>
        <taxon>Blautia</taxon>
    </lineage>
</organism>
<dbReference type="GO" id="GO:0006355">
    <property type="term" value="P:regulation of DNA-templated transcription"/>
    <property type="evidence" value="ECO:0007669"/>
    <property type="project" value="InterPro"/>
</dbReference>
<sequence length="220" mass="25077">MRAYPIKDLKHSPLFRGITEDELGTMLDCLSGNIRKYKKDASIFRWGDRISQIGLILKGNVHIVRESYWGKESLLARLGPGDLFGETYACVPQAAFDGTALAAADTEILFLDLKRVLTTCSSACRFHTRLIQNLLGVLAEKNLHFSRKIDCLAPHTIRAKLMEYFSQQTRLQGTRTFTIPFNRQQLADYLSVDRSSMTVELYKMKDEGLIEFQKNQFTVC</sequence>
<dbReference type="STRING" id="1796616.A4V09_17525"/>
<feature type="domain" description="Cyclic nucleotide-binding" evidence="4">
    <location>
        <begin position="14"/>
        <end position="112"/>
    </location>
</feature>
<dbReference type="Gene3D" id="2.60.120.10">
    <property type="entry name" value="Jelly Rolls"/>
    <property type="match status" value="1"/>
</dbReference>
<protein>
    <submittedName>
        <fullName evidence="5">Crp/Fnr family transcriptional regulator</fullName>
    </submittedName>
</protein>
<dbReference type="OrthoDB" id="9774616at2"/>
<dbReference type="CDD" id="cd00038">
    <property type="entry name" value="CAP_ED"/>
    <property type="match status" value="1"/>
</dbReference>
<dbReference type="InterPro" id="IPR036390">
    <property type="entry name" value="WH_DNA-bd_sf"/>
</dbReference>
<dbReference type="InterPro" id="IPR018490">
    <property type="entry name" value="cNMP-bd_dom_sf"/>
</dbReference>
<dbReference type="KEGG" id="byl:A4V09_17525"/>
<evidence type="ECO:0000313" key="6">
    <source>
        <dbReference type="Proteomes" id="UP000092574"/>
    </source>
</evidence>
<keyword evidence="3" id="KW-0804">Transcription</keyword>
<dbReference type="SMART" id="SM00100">
    <property type="entry name" value="cNMP"/>
    <property type="match status" value="1"/>
</dbReference>
<keyword evidence="1" id="KW-0805">Transcription regulation</keyword>
<proteinExistence type="predicted"/>